<sequence>MRRVLFAVLGLAGLLIAGCSSAVAGVALPAASPDDDRELVQAYFDDLNAAAEEGPATQRDFLRRSQHPDYADELCDLGDLTLNVDPAMSTLRVDPDWVPPDAGRDAAHPRGLVYVLGVSVSIRQDGALLGEQIGSQRVVVLEDKAYGFAPCPTGQ</sequence>
<protein>
    <recommendedName>
        <fullName evidence="4">Lipoprotein</fullName>
    </recommendedName>
</protein>
<keyword evidence="3" id="KW-1185">Reference proteome</keyword>
<name>A0A7W7Q3P3_9PSEU</name>
<evidence type="ECO:0000313" key="3">
    <source>
        <dbReference type="Proteomes" id="UP000520767"/>
    </source>
</evidence>
<keyword evidence="1" id="KW-0732">Signal</keyword>
<accession>A0A7W7Q3P3</accession>
<dbReference type="PROSITE" id="PS51257">
    <property type="entry name" value="PROKAR_LIPOPROTEIN"/>
    <property type="match status" value="1"/>
</dbReference>
<dbReference type="AlphaFoldDB" id="A0A7W7Q3P3"/>
<dbReference type="EMBL" id="JACHJQ010000003">
    <property type="protein sequence ID" value="MBB4906441.1"/>
    <property type="molecule type" value="Genomic_DNA"/>
</dbReference>
<evidence type="ECO:0008006" key="4">
    <source>
        <dbReference type="Google" id="ProtNLM"/>
    </source>
</evidence>
<evidence type="ECO:0000313" key="2">
    <source>
        <dbReference type="EMBL" id="MBB4906441.1"/>
    </source>
</evidence>
<proteinExistence type="predicted"/>
<feature type="chain" id="PRO_5038510972" description="Lipoprotein" evidence="1">
    <location>
        <begin position="25"/>
        <end position="155"/>
    </location>
</feature>
<dbReference type="Proteomes" id="UP000520767">
    <property type="component" value="Unassembled WGS sequence"/>
</dbReference>
<organism evidence="2 3">
    <name type="scientific">Actinophytocola algeriensis</name>
    <dbReference type="NCBI Taxonomy" id="1768010"/>
    <lineage>
        <taxon>Bacteria</taxon>
        <taxon>Bacillati</taxon>
        <taxon>Actinomycetota</taxon>
        <taxon>Actinomycetes</taxon>
        <taxon>Pseudonocardiales</taxon>
        <taxon>Pseudonocardiaceae</taxon>
    </lineage>
</organism>
<gene>
    <name evidence="2" type="ORF">FHR82_002661</name>
</gene>
<reference evidence="2 3" key="1">
    <citation type="submission" date="2020-08" db="EMBL/GenBank/DDBJ databases">
        <title>Genomic Encyclopedia of Type Strains, Phase III (KMG-III): the genomes of soil and plant-associated and newly described type strains.</title>
        <authorList>
            <person name="Whitman W."/>
        </authorList>
    </citation>
    <scope>NUCLEOTIDE SEQUENCE [LARGE SCALE GENOMIC DNA]</scope>
    <source>
        <strain evidence="2 3">CECT 8960</strain>
    </source>
</reference>
<evidence type="ECO:0000256" key="1">
    <source>
        <dbReference type="SAM" id="SignalP"/>
    </source>
</evidence>
<dbReference type="RefSeq" id="WP_184810654.1">
    <property type="nucleotide sequence ID" value="NZ_JACHJQ010000003.1"/>
</dbReference>
<feature type="signal peptide" evidence="1">
    <location>
        <begin position="1"/>
        <end position="24"/>
    </location>
</feature>
<comment type="caution">
    <text evidence="2">The sequence shown here is derived from an EMBL/GenBank/DDBJ whole genome shotgun (WGS) entry which is preliminary data.</text>
</comment>